<dbReference type="RefSeq" id="WP_179754977.1">
    <property type="nucleotide sequence ID" value="NZ_JACCBU010000001.1"/>
</dbReference>
<dbReference type="CDD" id="cd05403">
    <property type="entry name" value="NT_KNTase_like"/>
    <property type="match status" value="1"/>
</dbReference>
<keyword evidence="2" id="KW-1185">Reference proteome</keyword>
<sequence length="283" mass="30956">MTYIHAEVELIMSPEEALRPLPEPYHRHFARILEVVESDRRIRGLWLSGSLARGTADAGSDLDLVLAVADEEFDAFVEGWRDWLARITPTLVAKAIPNSKLVFYALAEDICRIDAVIEPVSKVATSGHRTRVAVIDRDGLHATLPAAEPGPGPDLTKINLLIEEFWRIQSIFPAMINDRKDLLCALSGVQASGTMLYDLFVETNQPLPPMGVKQFAARLQPDQSAVLLGLPAVAPERDLLIKADLAVCEAMATAGRAAAERVGAEYPERIASAVRAHHRATLT</sequence>
<dbReference type="GO" id="GO:0016740">
    <property type="term" value="F:transferase activity"/>
    <property type="evidence" value="ECO:0007669"/>
    <property type="project" value="UniProtKB-KW"/>
</dbReference>
<dbReference type="AlphaFoldDB" id="A0A7Y9IAQ6"/>
<name>A0A7Y9IAQ6_9ACTN</name>
<dbReference type="InterPro" id="IPR007530">
    <property type="entry name" value="Aminoglycoside_adenylylTfrase"/>
</dbReference>
<protein>
    <submittedName>
        <fullName evidence="1">Putative nucleotidyltransferase</fullName>
    </submittedName>
</protein>
<evidence type="ECO:0000313" key="2">
    <source>
        <dbReference type="Proteomes" id="UP000569914"/>
    </source>
</evidence>
<accession>A0A7Y9IAQ6</accession>
<dbReference type="Gene3D" id="3.30.460.10">
    <property type="entry name" value="Beta Polymerase, domain 2"/>
    <property type="match status" value="1"/>
</dbReference>
<organism evidence="1 2">
    <name type="scientific">Microlunatus parietis</name>
    <dbReference type="NCBI Taxonomy" id="682979"/>
    <lineage>
        <taxon>Bacteria</taxon>
        <taxon>Bacillati</taxon>
        <taxon>Actinomycetota</taxon>
        <taxon>Actinomycetes</taxon>
        <taxon>Propionibacteriales</taxon>
        <taxon>Propionibacteriaceae</taxon>
        <taxon>Microlunatus</taxon>
    </lineage>
</organism>
<dbReference type="SUPFAM" id="SSF81301">
    <property type="entry name" value="Nucleotidyltransferase"/>
    <property type="match status" value="1"/>
</dbReference>
<dbReference type="Pfam" id="PF04439">
    <property type="entry name" value="Adenyl_transf"/>
    <property type="match status" value="1"/>
</dbReference>
<dbReference type="InterPro" id="IPR043519">
    <property type="entry name" value="NT_sf"/>
</dbReference>
<comment type="caution">
    <text evidence="1">The sequence shown here is derived from an EMBL/GenBank/DDBJ whole genome shotgun (WGS) entry which is preliminary data.</text>
</comment>
<dbReference type="Proteomes" id="UP000569914">
    <property type="component" value="Unassembled WGS sequence"/>
</dbReference>
<keyword evidence="1" id="KW-0808">Transferase</keyword>
<reference evidence="1 2" key="1">
    <citation type="submission" date="2020-07" db="EMBL/GenBank/DDBJ databases">
        <title>Sequencing the genomes of 1000 actinobacteria strains.</title>
        <authorList>
            <person name="Klenk H.-P."/>
        </authorList>
    </citation>
    <scope>NUCLEOTIDE SEQUENCE [LARGE SCALE GENOMIC DNA]</scope>
    <source>
        <strain evidence="1 2">DSM 22083</strain>
    </source>
</reference>
<dbReference type="EMBL" id="JACCBU010000001">
    <property type="protein sequence ID" value="NYE73466.1"/>
    <property type="molecule type" value="Genomic_DNA"/>
</dbReference>
<gene>
    <name evidence="1" type="ORF">BKA15_004795</name>
</gene>
<proteinExistence type="predicted"/>
<evidence type="ECO:0000313" key="1">
    <source>
        <dbReference type="EMBL" id="NYE73466.1"/>
    </source>
</evidence>